<evidence type="ECO:0008006" key="4">
    <source>
        <dbReference type="Google" id="ProtNLM"/>
    </source>
</evidence>
<dbReference type="Proteomes" id="UP000538666">
    <property type="component" value="Unassembled WGS sequence"/>
</dbReference>
<dbReference type="Pfam" id="PF03203">
    <property type="entry name" value="MerC"/>
    <property type="match status" value="1"/>
</dbReference>
<name>A0A841JMB6_9BACT</name>
<keyword evidence="1" id="KW-0472">Membrane</keyword>
<reference evidence="2 3" key="1">
    <citation type="submission" date="2020-08" db="EMBL/GenBank/DDBJ databases">
        <title>Genomic Encyclopedia of Type Strains, Phase IV (KMG-IV): sequencing the most valuable type-strain genomes for metagenomic binning, comparative biology and taxonomic classification.</title>
        <authorList>
            <person name="Goeker M."/>
        </authorList>
    </citation>
    <scope>NUCLEOTIDE SEQUENCE [LARGE SCALE GENOMIC DNA]</scope>
    <source>
        <strain evidence="2 3">DSM 103733</strain>
    </source>
</reference>
<evidence type="ECO:0000313" key="2">
    <source>
        <dbReference type="EMBL" id="MBB6142522.1"/>
    </source>
</evidence>
<dbReference type="AlphaFoldDB" id="A0A841JMB6"/>
<dbReference type="InterPro" id="IPR004891">
    <property type="entry name" value="Mercury-R_MerC"/>
</dbReference>
<dbReference type="RefSeq" id="WP_231581115.1">
    <property type="nucleotide sequence ID" value="NZ_JACHEK010000001.1"/>
</dbReference>
<comment type="caution">
    <text evidence="2">The sequence shown here is derived from an EMBL/GenBank/DDBJ whole genome shotgun (WGS) entry which is preliminary data.</text>
</comment>
<dbReference type="GO" id="GO:0016020">
    <property type="term" value="C:membrane"/>
    <property type="evidence" value="ECO:0007669"/>
    <property type="project" value="InterPro"/>
</dbReference>
<feature type="transmembrane region" description="Helical" evidence="1">
    <location>
        <begin position="112"/>
        <end position="129"/>
    </location>
</feature>
<proteinExistence type="predicted"/>
<gene>
    <name evidence="2" type="ORF">HNQ77_000460</name>
</gene>
<protein>
    <recommendedName>
        <fullName evidence="4">MerC domain-containing protein</fullName>
    </recommendedName>
</protein>
<evidence type="ECO:0000313" key="3">
    <source>
        <dbReference type="Proteomes" id="UP000538666"/>
    </source>
</evidence>
<organism evidence="2 3">
    <name type="scientific">Silvibacterium bohemicum</name>
    <dbReference type="NCBI Taxonomy" id="1577686"/>
    <lineage>
        <taxon>Bacteria</taxon>
        <taxon>Pseudomonadati</taxon>
        <taxon>Acidobacteriota</taxon>
        <taxon>Terriglobia</taxon>
        <taxon>Terriglobales</taxon>
        <taxon>Acidobacteriaceae</taxon>
        <taxon>Silvibacterium</taxon>
    </lineage>
</organism>
<dbReference type="EMBL" id="JACHEK010000001">
    <property type="protein sequence ID" value="MBB6142522.1"/>
    <property type="molecule type" value="Genomic_DNA"/>
</dbReference>
<feature type="transmembrane region" description="Helical" evidence="1">
    <location>
        <begin position="60"/>
        <end position="77"/>
    </location>
</feature>
<keyword evidence="1" id="KW-1133">Transmembrane helix</keyword>
<keyword evidence="3" id="KW-1185">Reference proteome</keyword>
<accession>A0A841JMB6</accession>
<keyword evidence="1" id="KW-0812">Transmembrane</keyword>
<feature type="transmembrane region" description="Helical" evidence="1">
    <location>
        <begin position="25"/>
        <end position="54"/>
    </location>
</feature>
<dbReference type="GO" id="GO:0015097">
    <property type="term" value="F:mercury ion transmembrane transporter activity"/>
    <property type="evidence" value="ECO:0007669"/>
    <property type="project" value="InterPro"/>
</dbReference>
<evidence type="ECO:0000256" key="1">
    <source>
        <dbReference type="SAM" id="Phobius"/>
    </source>
</evidence>
<sequence length="151" mass="16683">MKDQGSRMVAAAATRRLLAIPADQLGVWTSALCVIHCMVTPVVLSLSVVSAHFLPSEERTHRSLAVIIATLGALALVKGYRSHRRLRILYLMMAGLACIFAGAYWGDRLPSHWMEVLVTFIGSCFMITAHRLNHTFCRSCHTCVHDDAECS</sequence>
<feature type="transmembrane region" description="Helical" evidence="1">
    <location>
        <begin position="89"/>
        <end position="106"/>
    </location>
</feature>